<dbReference type="Proteomes" id="UP000196655">
    <property type="component" value="Unassembled WGS sequence"/>
</dbReference>
<comment type="caution">
    <text evidence="2">The sequence shown here is derived from an EMBL/GenBank/DDBJ whole genome shotgun (WGS) entry which is preliminary data.</text>
</comment>
<dbReference type="InterPro" id="IPR009506">
    <property type="entry name" value="YjiS-like"/>
</dbReference>
<evidence type="ECO:0000313" key="2">
    <source>
        <dbReference type="EMBL" id="OWJ65352.1"/>
    </source>
</evidence>
<name>A0A211ZJA2_9PROT</name>
<feature type="domain" description="YjiS-like" evidence="1">
    <location>
        <begin position="26"/>
        <end position="59"/>
    </location>
</feature>
<dbReference type="STRING" id="1122125.GCA_000423185_04856"/>
<accession>A0A211ZJA2</accession>
<dbReference type="AlphaFoldDB" id="A0A211ZJA2"/>
<organism evidence="2 3">
    <name type="scientific">Inquilinus limosus</name>
    <dbReference type="NCBI Taxonomy" id="171674"/>
    <lineage>
        <taxon>Bacteria</taxon>
        <taxon>Pseudomonadati</taxon>
        <taxon>Pseudomonadota</taxon>
        <taxon>Alphaproteobacteria</taxon>
        <taxon>Rhodospirillales</taxon>
        <taxon>Rhodospirillaceae</taxon>
        <taxon>Inquilinus</taxon>
    </lineage>
</organism>
<keyword evidence="3" id="KW-1185">Reference proteome</keyword>
<gene>
    <name evidence="2" type="ORF">BWR60_19665</name>
</gene>
<dbReference type="RefSeq" id="WP_088152714.1">
    <property type="nucleotide sequence ID" value="NZ_NHON01000038.1"/>
</dbReference>
<dbReference type="EMBL" id="NHON01000038">
    <property type="protein sequence ID" value="OWJ65352.1"/>
    <property type="molecule type" value="Genomic_DNA"/>
</dbReference>
<sequence>MSTRVVERRVSRSALSRPVAFAGWRQVFGLWLRRARTRRQLDALSDHELRDLGLHRGDALREAAKPFWRG</sequence>
<protein>
    <recommendedName>
        <fullName evidence="1">YjiS-like domain-containing protein</fullName>
    </recommendedName>
</protein>
<proteinExistence type="predicted"/>
<dbReference type="Pfam" id="PF06568">
    <property type="entry name" value="YjiS-like"/>
    <property type="match status" value="1"/>
</dbReference>
<evidence type="ECO:0000313" key="3">
    <source>
        <dbReference type="Proteomes" id="UP000196655"/>
    </source>
</evidence>
<evidence type="ECO:0000259" key="1">
    <source>
        <dbReference type="Pfam" id="PF06568"/>
    </source>
</evidence>
<dbReference type="OrthoDB" id="7376415at2"/>
<reference evidence="3" key="1">
    <citation type="submission" date="2017-05" db="EMBL/GenBank/DDBJ databases">
        <authorList>
            <person name="Macchi M."/>
            <person name="Festa S."/>
            <person name="Coppotelli B.M."/>
            <person name="Morelli I.S."/>
        </authorList>
    </citation>
    <scope>NUCLEOTIDE SEQUENCE [LARGE SCALE GENOMIC DNA]</scope>
    <source>
        <strain evidence="3">I</strain>
    </source>
</reference>